<accession>A0ABW0LP12</accession>
<dbReference type="Gene3D" id="3.40.190.10">
    <property type="entry name" value="Periplasmic binding protein-like II"/>
    <property type="match status" value="2"/>
</dbReference>
<keyword evidence="7" id="KW-1185">Reference proteome</keyword>
<dbReference type="InterPro" id="IPR000847">
    <property type="entry name" value="LysR_HTH_N"/>
</dbReference>
<dbReference type="CDD" id="cd05466">
    <property type="entry name" value="PBP2_LTTR_substrate"/>
    <property type="match status" value="1"/>
</dbReference>
<dbReference type="PANTHER" id="PTHR30126">
    <property type="entry name" value="HTH-TYPE TRANSCRIPTIONAL REGULATOR"/>
    <property type="match status" value="1"/>
</dbReference>
<dbReference type="InterPro" id="IPR036388">
    <property type="entry name" value="WH-like_DNA-bd_sf"/>
</dbReference>
<keyword evidence="4" id="KW-0804">Transcription</keyword>
<evidence type="ECO:0000256" key="2">
    <source>
        <dbReference type="ARBA" id="ARBA00023015"/>
    </source>
</evidence>
<dbReference type="Pfam" id="PF00126">
    <property type="entry name" value="HTH_1"/>
    <property type="match status" value="1"/>
</dbReference>
<feature type="domain" description="HTH lysR-type" evidence="5">
    <location>
        <begin position="1"/>
        <end position="58"/>
    </location>
</feature>
<evidence type="ECO:0000313" key="6">
    <source>
        <dbReference type="EMBL" id="MFC5467464.1"/>
    </source>
</evidence>
<dbReference type="Proteomes" id="UP001596105">
    <property type="component" value="Unassembled WGS sequence"/>
</dbReference>
<dbReference type="PRINTS" id="PR00039">
    <property type="entry name" value="HTHLYSR"/>
</dbReference>
<organism evidence="6 7">
    <name type="scientific">Cohnella suwonensis</name>
    <dbReference type="NCBI Taxonomy" id="696072"/>
    <lineage>
        <taxon>Bacteria</taxon>
        <taxon>Bacillati</taxon>
        <taxon>Bacillota</taxon>
        <taxon>Bacilli</taxon>
        <taxon>Bacillales</taxon>
        <taxon>Paenibacillaceae</taxon>
        <taxon>Cohnella</taxon>
    </lineage>
</organism>
<evidence type="ECO:0000313" key="7">
    <source>
        <dbReference type="Proteomes" id="UP001596105"/>
    </source>
</evidence>
<dbReference type="Gene3D" id="1.10.10.10">
    <property type="entry name" value="Winged helix-like DNA-binding domain superfamily/Winged helix DNA-binding domain"/>
    <property type="match status" value="1"/>
</dbReference>
<comment type="caution">
    <text evidence="6">The sequence shown here is derived from an EMBL/GenBank/DDBJ whole genome shotgun (WGS) entry which is preliminary data.</text>
</comment>
<dbReference type="RefSeq" id="WP_209747166.1">
    <property type="nucleotide sequence ID" value="NZ_JBHSMH010000004.1"/>
</dbReference>
<gene>
    <name evidence="6" type="ORF">ACFPPD_01960</name>
</gene>
<dbReference type="EMBL" id="JBHSMH010000004">
    <property type="protein sequence ID" value="MFC5467464.1"/>
    <property type="molecule type" value="Genomic_DNA"/>
</dbReference>
<protein>
    <submittedName>
        <fullName evidence="6">LysR family transcriptional regulator</fullName>
    </submittedName>
</protein>
<evidence type="ECO:0000259" key="5">
    <source>
        <dbReference type="PROSITE" id="PS50931"/>
    </source>
</evidence>
<dbReference type="Pfam" id="PF03466">
    <property type="entry name" value="LysR_substrate"/>
    <property type="match status" value="1"/>
</dbReference>
<evidence type="ECO:0000256" key="3">
    <source>
        <dbReference type="ARBA" id="ARBA00023125"/>
    </source>
</evidence>
<evidence type="ECO:0000256" key="4">
    <source>
        <dbReference type="ARBA" id="ARBA00023163"/>
    </source>
</evidence>
<dbReference type="InterPro" id="IPR036390">
    <property type="entry name" value="WH_DNA-bd_sf"/>
</dbReference>
<reference evidence="7" key="1">
    <citation type="journal article" date="2019" name="Int. J. Syst. Evol. Microbiol.">
        <title>The Global Catalogue of Microorganisms (GCM) 10K type strain sequencing project: providing services to taxonomists for standard genome sequencing and annotation.</title>
        <authorList>
            <consortium name="The Broad Institute Genomics Platform"/>
            <consortium name="The Broad Institute Genome Sequencing Center for Infectious Disease"/>
            <person name="Wu L."/>
            <person name="Ma J."/>
        </authorList>
    </citation>
    <scope>NUCLEOTIDE SEQUENCE [LARGE SCALE GENOMIC DNA]</scope>
    <source>
        <strain evidence="7">CCUG 57113</strain>
    </source>
</reference>
<keyword evidence="3" id="KW-0238">DNA-binding</keyword>
<dbReference type="SUPFAM" id="SSF53850">
    <property type="entry name" value="Periplasmic binding protein-like II"/>
    <property type="match status" value="1"/>
</dbReference>
<dbReference type="PANTHER" id="PTHR30126:SF100">
    <property type="entry name" value="LYSR-FAMILY TRANSCRIPTIONAL REGULATOR"/>
    <property type="match status" value="1"/>
</dbReference>
<evidence type="ECO:0000256" key="1">
    <source>
        <dbReference type="ARBA" id="ARBA00009437"/>
    </source>
</evidence>
<dbReference type="InterPro" id="IPR005119">
    <property type="entry name" value="LysR_subst-bd"/>
</dbReference>
<proteinExistence type="inferred from homology"/>
<name>A0ABW0LP12_9BACL</name>
<dbReference type="PROSITE" id="PS50931">
    <property type="entry name" value="HTH_LYSR"/>
    <property type="match status" value="1"/>
</dbReference>
<comment type="similarity">
    <text evidence="1">Belongs to the LysR transcriptional regulatory family.</text>
</comment>
<sequence>MELVYLRTFREVAKWGSLTKAAEELGYAQSSVTAQIQKLEEAYDAVLLERYGRKMRLTAAGESLLGYAHELVRLHEQSREHVAQQAKGTLAIGTIETLAAHFLPPYLQAYRKSFPEMNVILQPSNEPEIIEKVLDGEQDLGIILDPKFEHDDLHTIVLRREELVIAAHPDHRIAGYERIRPKDLESESLILTEDGCSYRSMLLRTLKSGQVNYRLSYEFGNQEAIKQCVIYELGIALLPRIVVAEDIRAGRMIAVPFDHPENNFHTQLIYSKKKWQSKAFLGFLELFGAGGASGK</sequence>
<keyword evidence="2" id="KW-0805">Transcription regulation</keyword>
<dbReference type="SUPFAM" id="SSF46785">
    <property type="entry name" value="Winged helix' DNA-binding domain"/>
    <property type="match status" value="1"/>
</dbReference>